<protein>
    <recommendedName>
        <fullName evidence="5">PEP-CTERM exosortase interaction domain-containing protein</fullName>
    </recommendedName>
</protein>
<organism evidence="3 4">
    <name type="scientific">Thiorhodovibrio frisius</name>
    <dbReference type="NCBI Taxonomy" id="631362"/>
    <lineage>
        <taxon>Bacteria</taxon>
        <taxon>Pseudomonadati</taxon>
        <taxon>Pseudomonadota</taxon>
        <taxon>Gammaproteobacteria</taxon>
        <taxon>Chromatiales</taxon>
        <taxon>Chromatiaceae</taxon>
        <taxon>Thiorhodovibrio</taxon>
    </lineage>
</organism>
<dbReference type="Proteomes" id="UP000002964">
    <property type="component" value="Unassembled WGS sequence"/>
</dbReference>
<dbReference type="AlphaFoldDB" id="H8YYC2"/>
<feature type="chain" id="PRO_5003617200" description="PEP-CTERM exosortase interaction domain-containing protein" evidence="2">
    <location>
        <begin position="23"/>
        <end position="218"/>
    </location>
</feature>
<sequence length="218" mass="22492">MKKALKFFGGAALFAASIPAFAAFVLNTNGSATQNFGSVNNGALTVSGGSGDSAIGSHSYSGGWVGADVSWTGAGTTAFTVEFLGENAGWNNEFEFAIGNSIFTNNSTDTGTTVTTSLNSGEFGFKFLANGGSQVTVTNFTNLSNFDRRPAPIFFSATEDNGSLLVLWLDDSGAGPDTDFNDMGVRITASAVPIPAALPLFMSALAGLGFAGYRRRKA</sequence>
<feature type="transmembrane region" description="Helical" evidence="1">
    <location>
        <begin position="192"/>
        <end position="213"/>
    </location>
</feature>
<dbReference type="RefSeq" id="WP_009147531.1">
    <property type="nucleotide sequence ID" value="NZ_CP121471.1"/>
</dbReference>
<evidence type="ECO:0000313" key="4">
    <source>
        <dbReference type="Proteomes" id="UP000002964"/>
    </source>
</evidence>
<gene>
    <name evidence="3" type="ORF">Thi970DRAFT_01114</name>
</gene>
<dbReference type="STRING" id="631362.Thi970DRAFT_01114"/>
<dbReference type="EMBL" id="JH603168">
    <property type="protein sequence ID" value="EIC23448.1"/>
    <property type="molecule type" value="Genomic_DNA"/>
</dbReference>
<name>H8YYC2_9GAMM</name>
<keyword evidence="1" id="KW-1133">Transmembrane helix</keyword>
<keyword evidence="1" id="KW-0812">Transmembrane</keyword>
<dbReference type="HOGENOM" id="CLU_1266406_0_0_6"/>
<evidence type="ECO:0008006" key="5">
    <source>
        <dbReference type="Google" id="ProtNLM"/>
    </source>
</evidence>
<evidence type="ECO:0000313" key="3">
    <source>
        <dbReference type="EMBL" id="EIC23448.1"/>
    </source>
</evidence>
<dbReference type="eggNOG" id="ENOG50337G6">
    <property type="taxonomic scope" value="Bacteria"/>
</dbReference>
<keyword evidence="2" id="KW-0732">Signal</keyword>
<reference evidence="3 4" key="2">
    <citation type="submission" date="2011-11" db="EMBL/GenBank/DDBJ databases">
        <authorList>
            <consortium name="US DOE Joint Genome Institute"/>
            <person name="Lucas S."/>
            <person name="Han J."/>
            <person name="Lapidus A."/>
            <person name="Cheng J.-F."/>
            <person name="Goodwin L."/>
            <person name="Pitluck S."/>
            <person name="Peters L."/>
            <person name="Ovchinnikova G."/>
            <person name="Zhang X."/>
            <person name="Detter J.C."/>
            <person name="Han C."/>
            <person name="Tapia R."/>
            <person name="Land M."/>
            <person name="Hauser L."/>
            <person name="Kyrpides N."/>
            <person name="Ivanova N."/>
            <person name="Pagani I."/>
            <person name="Vogl K."/>
            <person name="Liu Z."/>
            <person name="Overmann J."/>
            <person name="Frigaard N.-U."/>
            <person name="Bryant D."/>
            <person name="Woyke T."/>
        </authorList>
    </citation>
    <scope>NUCLEOTIDE SEQUENCE [LARGE SCALE GENOMIC DNA]</scope>
    <source>
        <strain evidence="3 4">970</strain>
    </source>
</reference>
<dbReference type="OrthoDB" id="6399346at2"/>
<feature type="signal peptide" evidence="2">
    <location>
        <begin position="1"/>
        <end position="22"/>
    </location>
</feature>
<accession>H8YYC2</accession>
<reference evidence="4" key="1">
    <citation type="submission" date="2011-06" db="EMBL/GenBank/DDBJ databases">
        <authorList>
            <consortium name="US DOE Joint Genome Institute (JGI-PGF)"/>
            <person name="Lucas S."/>
            <person name="Han J."/>
            <person name="Lapidus A."/>
            <person name="Cheng J.-F."/>
            <person name="Goodwin L."/>
            <person name="Pitluck S."/>
            <person name="Peters L."/>
            <person name="Land M.L."/>
            <person name="Hauser L."/>
            <person name="Vogl K."/>
            <person name="Liu Z."/>
            <person name="Overmann J."/>
            <person name="Frigaard N.-U."/>
            <person name="Bryant D.A."/>
            <person name="Woyke T.J."/>
        </authorList>
    </citation>
    <scope>NUCLEOTIDE SEQUENCE [LARGE SCALE GENOMIC DNA]</scope>
    <source>
        <strain evidence="4">970</strain>
    </source>
</reference>
<proteinExistence type="predicted"/>
<keyword evidence="4" id="KW-1185">Reference proteome</keyword>
<evidence type="ECO:0000256" key="2">
    <source>
        <dbReference type="SAM" id="SignalP"/>
    </source>
</evidence>
<keyword evidence="1" id="KW-0472">Membrane</keyword>
<evidence type="ECO:0000256" key="1">
    <source>
        <dbReference type="SAM" id="Phobius"/>
    </source>
</evidence>